<feature type="transmembrane region" description="Helical" evidence="9">
    <location>
        <begin position="33"/>
        <end position="56"/>
    </location>
</feature>
<protein>
    <recommendedName>
        <fullName evidence="8">Cardiolipin synthase</fullName>
        <ecNumber evidence="8">2.7.8.-</ecNumber>
    </recommendedName>
</protein>
<dbReference type="Proteomes" id="UP001320876">
    <property type="component" value="Unassembled WGS sequence"/>
</dbReference>
<organism evidence="11 12">
    <name type="scientific">Luteolibacter arcticus</name>
    <dbReference type="NCBI Taxonomy" id="1581411"/>
    <lineage>
        <taxon>Bacteria</taxon>
        <taxon>Pseudomonadati</taxon>
        <taxon>Verrucomicrobiota</taxon>
        <taxon>Verrucomicrobiia</taxon>
        <taxon>Verrucomicrobiales</taxon>
        <taxon>Verrucomicrobiaceae</taxon>
        <taxon>Luteolibacter</taxon>
    </lineage>
</organism>
<feature type="transmembrane region" description="Helical" evidence="9">
    <location>
        <begin position="62"/>
        <end position="83"/>
    </location>
</feature>
<evidence type="ECO:0000256" key="2">
    <source>
        <dbReference type="ARBA" id="ARBA00022475"/>
    </source>
</evidence>
<dbReference type="SUPFAM" id="SSF56024">
    <property type="entry name" value="Phospholipase D/nuclease"/>
    <property type="match status" value="2"/>
</dbReference>
<feature type="domain" description="PLD phosphodiesterase" evidence="10">
    <location>
        <begin position="417"/>
        <end position="444"/>
    </location>
</feature>
<keyword evidence="12" id="KW-1185">Reference proteome</keyword>
<evidence type="ECO:0000256" key="1">
    <source>
        <dbReference type="ARBA" id="ARBA00004236"/>
    </source>
</evidence>
<dbReference type="PROSITE" id="PS50035">
    <property type="entry name" value="PLD"/>
    <property type="match status" value="2"/>
</dbReference>
<comment type="subcellular location">
    <subcellularLocation>
        <location evidence="1">Cell membrane</location>
    </subcellularLocation>
</comment>
<evidence type="ECO:0000313" key="12">
    <source>
        <dbReference type="Proteomes" id="UP001320876"/>
    </source>
</evidence>
<accession>A0ABT3GH81</accession>
<comment type="caution">
    <text evidence="11">The sequence shown here is derived from an EMBL/GenBank/DDBJ whole genome shotgun (WGS) entry which is preliminary data.</text>
</comment>
<evidence type="ECO:0000259" key="10">
    <source>
        <dbReference type="PROSITE" id="PS50035"/>
    </source>
</evidence>
<keyword evidence="2" id="KW-1003">Cell membrane</keyword>
<evidence type="ECO:0000256" key="5">
    <source>
        <dbReference type="ARBA" id="ARBA00022737"/>
    </source>
</evidence>
<dbReference type="NCBIfam" id="TIGR04265">
    <property type="entry name" value="bac_cardiolipin"/>
    <property type="match status" value="1"/>
</dbReference>
<proteinExistence type="predicted"/>
<evidence type="ECO:0000256" key="3">
    <source>
        <dbReference type="ARBA" id="ARBA00022679"/>
    </source>
</evidence>
<evidence type="ECO:0000256" key="7">
    <source>
        <dbReference type="ARBA" id="ARBA00023136"/>
    </source>
</evidence>
<dbReference type="EC" id="2.7.8.-" evidence="8"/>
<name>A0ABT3GH81_9BACT</name>
<evidence type="ECO:0000313" key="11">
    <source>
        <dbReference type="EMBL" id="MCW1922977.1"/>
    </source>
</evidence>
<keyword evidence="6 9" id="KW-1133">Transmembrane helix</keyword>
<dbReference type="InterPro" id="IPR022924">
    <property type="entry name" value="Cardiolipin_synthase"/>
</dbReference>
<keyword evidence="5" id="KW-0677">Repeat</keyword>
<dbReference type="PANTHER" id="PTHR21248">
    <property type="entry name" value="CARDIOLIPIN SYNTHASE"/>
    <property type="match status" value="1"/>
</dbReference>
<keyword evidence="3" id="KW-0808">Transferase</keyword>
<evidence type="ECO:0000256" key="4">
    <source>
        <dbReference type="ARBA" id="ARBA00022692"/>
    </source>
</evidence>
<sequence length="504" mass="56195">MQRILRQLKEAIRLRFPKAVAAGSYVRKRRKRFIALFLTVAHAAGALTSLQAIMTVRTAQGATAWVVALNTIPYLAVPAYWVFGRTKFEGYITERRGSDEKSGSVVSGLRDRLKADGLIAADDGSGKRRILERLAKLPATGRNQVQLLRNSDEIFPSIFEGIDQAESYVLVQFYIVRDDELGRKLKDHLLAAAKRGVRVHFLYDEIGSYGLPSDYTSALRSAGIEILPFNSMKGWNNRFQINFRNHRKLVVVDGRTAWAGGANIGDEYSGGDEKLSPWHDTMIRVAGPAVQAVQLSFLEDWSWSSDNLLSLEWTPVAATPDAGQEVQCIPSGPADSLETCTLYFLQLINSAQSRLWIATPYFVPDEQFISALELAALRGVEVRILVTDKCDSALVDLSGWAYVERLGRVGVRFYRHAEGFMHQKVTLVDSDVATVGSANIDNRSFRLNFELTLQVRDRAFATEVAAMFEKDFAKSRLVGLDEPTQRGIGFRMKVRAANLLSPIQ</sequence>
<dbReference type="PANTHER" id="PTHR21248:SF22">
    <property type="entry name" value="PHOSPHOLIPASE D"/>
    <property type="match status" value="1"/>
</dbReference>
<dbReference type="InterPro" id="IPR001736">
    <property type="entry name" value="PLipase_D/transphosphatidylase"/>
</dbReference>
<dbReference type="RefSeq" id="WP_264487083.1">
    <property type="nucleotide sequence ID" value="NZ_JAPDDT010000003.1"/>
</dbReference>
<dbReference type="Gene3D" id="3.30.870.10">
    <property type="entry name" value="Endonuclease Chain A"/>
    <property type="match status" value="2"/>
</dbReference>
<evidence type="ECO:0000256" key="6">
    <source>
        <dbReference type="ARBA" id="ARBA00022989"/>
    </source>
</evidence>
<dbReference type="Pfam" id="PF13091">
    <property type="entry name" value="PLDc_2"/>
    <property type="match status" value="2"/>
</dbReference>
<dbReference type="CDD" id="cd09155">
    <property type="entry name" value="PLDc_PaCLS_like_1"/>
    <property type="match status" value="1"/>
</dbReference>
<keyword evidence="7 9" id="KW-0472">Membrane</keyword>
<dbReference type="SMART" id="SM00155">
    <property type="entry name" value="PLDc"/>
    <property type="match status" value="2"/>
</dbReference>
<reference evidence="11 12" key="1">
    <citation type="submission" date="2022-10" db="EMBL/GenBank/DDBJ databases">
        <title>Luteolibacter arcticus strain CCTCC AB 2014275, whole genome shotgun sequencing project.</title>
        <authorList>
            <person name="Zhao G."/>
            <person name="Shen L."/>
        </authorList>
    </citation>
    <scope>NUCLEOTIDE SEQUENCE [LARGE SCALE GENOMIC DNA]</scope>
    <source>
        <strain evidence="11 12">CCTCC AB 2014275</strain>
    </source>
</reference>
<dbReference type="InterPro" id="IPR025202">
    <property type="entry name" value="PLD-like_dom"/>
</dbReference>
<evidence type="ECO:0000256" key="9">
    <source>
        <dbReference type="SAM" id="Phobius"/>
    </source>
</evidence>
<gene>
    <name evidence="11" type="primary">cls</name>
    <name evidence="11" type="ORF">OKA05_10475</name>
</gene>
<dbReference type="EMBL" id="JAPDDT010000003">
    <property type="protein sequence ID" value="MCW1922977.1"/>
    <property type="molecule type" value="Genomic_DNA"/>
</dbReference>
<feature type="domain" description="PLD phosphodiesterase" evidence="10">
    <location>
        <begin position="241"/>
        <end position="268"/>
    </location>
</feature>
<evidence type="ECO:0000256" key="8">
    <source>
        <dbReference type="NCBIfam" id="TIGR04265"/>
    </source>
</evidence>
<keyword evidence="4 9" id="KW-0812">Transmembrane</keyword>